<protein>
    <recommendedName>
        <fullName evidence="5">Family A G protein-coupled receptor-like protein</fullName>
    </recommendedName>
</protein>
<keyword evidence="2" id="KW-0472">Membrane</keyword>
<feature type="transmembrane region" description="Helical" evidence="2">
    <location>
        <begin position="20"/>
        <end position="46"/>
    </location>
</feature>
<keyword evidence="4" id="KW-1185">Reference proteome</keyword>
<sequence length="369" mass="41215">MSNGQLEDETLLREIGLETAFNVSIALVQTLLWSFNAILFLVALLLQLRVGVRTMPKAFVLIATHILFLISTAIAALTISIPFVQIETILSNNSGGSLDIRNKEFFRFLAMPSVEAIGISVHLVWIPWLSQTQWVIGDAIVIWRAWALCQGSRMRRILALPVLFVTAATVFSTYNMARLIMLTSHKEEAMRPWDVDKSTSTVNSNIAAALSLSANIVATGSVAWMTLVNEADPKDTSSQHHRLTKMTMRQPRSKTGQVLTILVESGIFYIVVLGLRLVENIYTRRERLQPKELYAAFVYENCVDQFASMYPTVIIVLVHLRCSNRMQEEFSVHINNESPADEISAPRFRRGPNTSTESASSQGSDIVTV</sequence>
<accession>A0A0D7B107</accession>
<dbReference type="OrthoDB" id="2744793at2759"/>
<organism evidence="3 4">
    <name type="scientific">Cylindrobasidium torrendii FP15055 ss-10</name>
    <dbReference type="NCBI Taxonomy" id="1314674"/>
    <lineage>
        <taxon>Eukaryota</taxon>
        <taxon>Fungi</taxon>
        <taxon>Dikarya</taxon>
        <taxon>Basidiomycota</taxon>
        <taxon>Agaricomycotina</taxon>
        <taxon>Agaricomycetes</taxon>
        <taxon>Agaricomycetidae</taxon>
        <taxon>Agaricales</taxon>
        <taxon>Marasmiineae</taxon>
        <taxon>Physalacriaceae</taxon>
        <taxon>Cylindrobasidium</taxon>
    </lineage>
</organism>
<keyword evidence="2" id="KW-1133">Transmembrane helix</keyword>
<feature type="region of interest" description="Disordered" evidence="1">
    <location>
        <begin position="341"/>
        <end position="369"/>
    </location>
</feature>
<proteinExistence type="predicted"/>
<evidence type="ECO:0000313" key="4">
    <source>
        <dbReference type="Proteomes" id="UP000054007"/>
    </source>
</evidence>
<keyword evidence="2" id="KW-0812">Transmembrane</keyword>
<dbReference type="AlphaFoldDB" id="A0A0D7B107"/>
<evidence type="ECO:0000256" key="1">
    <source>
        <dbReference type="SAM" id="MobiDB-lite"/>
    </source>
</evidence>
<feature type="compositionally biased region" description="Polar residues" evidence="1">
    <location>
        <begin position="352"/>
        <end position="369"/>
    </location>
</feature>
<evidence type="ECO:0000256" key="2">
    <source>
        <dbReference type="SAM" id="Phobius"/>
    </source>
</evidence>
<gene>
    <name evidence="3" type="ORF">CYLTODRAFT_413714</name>
</gene>
<feature type="transmembrane region" description="Helical" evidence="2">
    <location>
        <begin position="105"/>
        <end position="126"/>
    </location>
</feature>
<evidence type="ECO:0008006" key="5">
    <source>
        <dbReference type="Google" id="ProtNLM"/>
    </source>
</evidence>
<feature type="transmembrane region" description="Helical" evidence="2">
    <location>
        <begin position="58"/>
        <end position="85"/>
    </location>
</feature>
<dbReference type="Proteomes" id="UP000054007">
    <property type="component" value="Unassembled WGS sequence"/>
</dbReference>
<feature type="transmembrane region" description="Helical" evidence="2">
    <location>
        <begin position="258"/>
        <end position="278"/>
    </location>
</feature>
<feature type="transmembrane region" description="Helical" evidence="2">
    <location>
        <begin position="157"/>
        <end position="177"/>
    </location>
</feature>
<evidence type="ECO:0000313" key="3">
    <source>
        <dbReference type="EMBL" id="KIY63895.1"/>
    </source>
</evidence>
<reference evidence="3 4" key="1">
    <citation type="journal article" date="2015" name="Fungal Genet. Biol.">
        <title>Evolution of novel wood decay mechanisms in Agaricales revealed by the genome sequences of Fistulina hepatica and Cylindrobasidium torrendii.</title>
        <authorList>
            <person name="Floudas D."/>
            <person name="Held B.W."/>
            <person name="Riley R."/>
            <person name="Nagy L.G."/>
            <person name="Koehler G."/>
            <person name="Ransdell A.S."/>
            <person name="Younus H."/>
            <person name="Chow J."/>
            <person name="Chiniquy J."/>
            <person name="Lipzen A."/>
            <person name="Tritt A."/>
            <person name="Sun H."/>
            <person name="Haridas S."/>
            <person name="LaButti K."/>
            <person name="Ohm R.A."/>
            <person name="Kues U."/>
            <person name="Blanchette R.A."/>
            <person name="Grigoriev I.V."/>
            <person name="Minto R.E."/>
            <person name="Hibbett D.S."/>
        </authorList>
    </citation>
    <scope>NUCLEOTIDE SEQUENCE [LARGE SCALE GENOMIC DNA]</scope>
    <source>
        <strain evidence="3 4">FP15055 ss-10</strain>
    </source>
</reference>
<name>A0A0D7B107_9AGAR</name>
<dbReference type="EMBL" id="KN880666">
    <property type="protein sequence ID" value="KIY63895.1"/>
    <property type="molecule type" value="Genomic_DNA"/>
</dbReference>